<evidence type="ECO:0000313" key="7">
    <source>
        <dbReference type="Proteomes" id="UP000054815"/>
    </source>
</evidence>
<keyword evidence="3" id="KW-0238">DNA-binding</keyword>
<keyword evidence="4" id="KW-0804">Transcription</keyword>
<dbReference type="AlphaFoldDB" id="A0A0V0YAV1"/>
<protein>
    <submittedName>
        <fullName evidence="6">Uncharacterized protein</fullName>
    </submittedName>
</protein>
<dbReference type="SUPFAM" id="SSF50916">
    <property type="entry name" value="Rap30/74 interaction domains"/>
    <property type="match status" value="1"/>
</dbReference>
<comment type="caution">
    <text evidence="6">The sequence shown here is derived from an EMBL/GenBank/DDBJ whole genome shotgun (WGS) entry which is preliminary data.</text>
</comment>
<comment type="subcellular location">
    <subcellularLocation>
        <location evidence="1">Nucleus</location>
    </subcellularLocation>
</comment>
<proteinExistence type="predicted"/>
<reference evidence="6 7" key="1">
    <citation type="submission" date="2015-01" db="EMBL/GenBank/DDBJ databases">
        <title>Evolution of Trichinella species and genotypes.</title>
        <authorList>
            <person name="Korhonen P.K."/>
            <person name="Edoardo P."/>
            <person name="Giuseppe L.R."/>
            <person name="Gasser R.B."/>
        </authorList>
    </citation>
    <scope>NUCLEOTIDE SEQUENCE [LARGE SCALE GENOMIC DNA]</scope>
    <source>
        <strain evidence="6">ISS141</strain>
    </source>
</reference>
<evidence type="ECO:0000256" key="5">
    <source>
        <dbReference type="ARBA" id="ARBA00023242"/>
    </source>
</evidence>
<sequence length="141" mass="16221">MTMSGYLLEYSEYVIRVIQKLIHRRNVLFTNSTEVTRTRHKSSLFSLSEKSAEQVEADEAQNSEVGKEAGQKVRDRTRQKKFCVKSEAAKEPMARYDDITVHFLILGNFHGKERKNAFDAYPVGEIYNFVPVADRKAMGIE</sequence>
<evidence type="ECO:0000256" key="3">
    <source>
        <dbReference type="ARBA" id="ARBA00023125"/>
    </source>
</evidence>
<dbReference type="InterPro" id="IPR011039">
    <property type="entry name" value="TFIIF_interaction"/>
</dbReference>
<dbReference type="GO" id="GO:0003677">
    <property type="term" value="F:DNA binding"/>
    <property type="evidence" value="ECO:0007669"/>
    <property type="project" value="UniProtKB-KW"/>
</dbReference>
<keyword evidence="2" id="KW-0805">Transcription regulation</keyword>
<gene>
    <name evidence="6" type="ORF">T4E_11356</name>
</gene>
<dbReference type="STRING" id="6337.A0A0V0YAV1"/>
<evidence type="ECO:0000256" key="2">
    <source>
        <dbReference type="ARBA" id="ARBA00023015"/>
    </source>
</evidence>
<accession>A0A0V0YAV1</accession>
<keyword evidence="5" id="KW-0539">Nucleus</keyword>
<dbReference type="GO" id="GO:0005634">
    <property type="term" value="C:nucleus"/>
    <property type="evidence" value="ECO:0007669"/>
    <property type="project" value="UniProtKB-SubCell"/>
</dbReference>
<evidence type="ECO:0000256" key="1">
    <source>
        <dbReference type="ARBA" id="ARBA00004123"/>
    </source>
</evidence>
<evidence type="ECO:0000313" key="6">
    <source>
        <dbReference type="EMBL" id="KRX97357.1"/>
    </source>
</evidence>
<dbReference type="GO" id="GO:0006367">
    <property type="term" value="P:transcription initiation at RNA polymerase II promoter"/>
    <property type="evidence" value="ECO:0007669"/>
    <property type="project" value="InterPro"/>
</dbReference>
<dbReference type="Proteomes" id="UP000054815">
    <property type="component" value="Unassembled WGS sequence"/>
</dbReference>
<name>A0A0V0YAV1_TRIPS</name>
<organism evidence="6 7">
    <name type="scientific">Trichinella pseudospiralis</name>
    <name type="common">Parasitic roundworm</name>
    <dbReference type="NCBI Taxonomy" id="6337"/>
    <lineage>
        <taxon>Eukaryota</taxon>
        <taxon>Metazoa</taxon>
        <taxon>Ecdysozoa</taxon>
        <taxon>Nematoda</taxon>
        <taxon>Enoplea</taxon>
        <taxon>Dorylaimia</taxon>
        <taxon>Trichinellida</taxon>
        <taxon>Trichinellidae</taxon>
        <taxon>Trichinella</taxon>
    </lineage>
</organism>
<dbReference type="EMBL" id="JYDU01000032">
    <property type="protein sequence ID" value="KRX97357.1"/>
    <property type="molecule type" value="Genomic_DNA"/>
</dbReference>
<evidence type="ECO:0000256" key="4">
    <source>
        <dbReference type="ARBA" id="ARBA00023163"/>
    </source>
</evidence>